<sequence>MSVLDRVLLAGAVEECEPVTPSMRRVRISGTGLRDLDWVPGQHVRLKVGDLLSPQVWLSGFRDVLRTYSIWHYDRGGILDLCVLDHPGAGPGALWARGAVPGTKVLLTRPDGRLVVRRESPYHLFAGDETALAAFDAMLRAVPAGEPVYGAVTVPAADHRLPLARLADLTWVYGDGGASEALVGAVRELSLPAGPGTAYVAGEARACQAVLRHLVRERGWPRAAVRVKAFWAPGKRGMD</sequence>
<feature type="domain" description="FAD-binding FR-type" evidence="1">
    <location>
        <begin position="6"/>
        <end position="117"/>
    </location>
</feature>
<dbReference type="Gene3D" id="3.40.50.80">
    <property type="entry name" value="Nucleotide-binding domain of ferredoxin-NADP reductase (FNR) module"/>
    <property type="match status" value="1"/>
</dbReference>
<dbReference type="Pfam" id="PF08021">
    <property type="entry name" value="FAD_binding_9"/>
    <property type="match status" value="1"/>
</dbReference>
<evidence type="ECO:0000259" key="1">
    <source>
        <dbReference type="PROSITE" id="PS51384"/>
    </source>
</evidence>
<evidence type="ECO:0000313" key="3">
    <source>
        <dbReference type="Proteomes" id="UP001596137"/>
    </source>
</evidence>
<dbReference type="EMBL" id="JBHSRF010000003">
    <property type="protein sequence ID" value="MFC6080073.1"/>
    <property type="molecule type" value="Genomic_DNA"/>
</dbReference>
<keyword evidence="3" id="KW-1185">Reference proteome</keyword>
<comment type="caution">
    <text evidence="2">The sequence shown here is derived from an EMBL/GenBank/DDBJ whole genome shotgun (WGS) entry which is preliminary data.</text>
</comment>
<dbReference type="SUPFAM" id="SSF63380">
    <property type="entry name" value="Riboflavin synthase domain-like"/>
    <property type="match status" value="1"/>
</dbReference>
<organism evidence="2 3">
    <name type="scientific">Sphaerisporangium aureirubrum</name>
    <dbReference type="NCBI Taxonomy" id="1544736"/>
    <lineage>
        <taxon>Bacteria</taxon>
        <taxon>Bacillati</taxon>
        <taxon>Actinomycetota</taxon>
        <taxon>Actinomycetes</taxon>
        <taxon>Streptosporangiales</taxon>
        <taxon>Streptosporangiaceae</taxon>
        <taxon>Sphaerisporangium</taxon>
    </lineage>
</organism>
<dbReference type="RefSeq" id="WP_380746776.1">
    <property type="nucleotide sequence ID" value="NZ_JBHSRF010000003.1"/>
</dbReference>
<protein>
    <submittedName>
        <fullName evidence="2">Siderophore-interacting protein</fullName>
    </submittedName>
</protein>
<accession>A0ABW1NAX1</accession>
<reference evidence="3" key="1">
    <citation type="journal article" date="2019" name="Int. J. Syst. Evol. Microbiol.">
        <title>The Global Catalogue of Microorganisms (GCM) 10K type strain sequencing project: providing services to taxonomists for standard genome sequencing and annotation.</title>
        <authorList>
            <consortium name="The Broad Institute Genomics Platform"/>
            <consortium name="The Broad Institute Genome Sequencing Center for Infectious Disease"/>
            <person name="Wu L."/>
            <person name="Ma J."/>
        </authorList>
    </citation>
    <scope>NUCLEOTIDE SEQUENCE [LARGE SCALE GENOMIC DNA]</scope>
    <source>
        <strain evidence="3">JCM 30346</strain>
    </source>
</reference>
<dbReference type="InterPro" id="IPR039261">
    <property type="entry name" value="FNR_nucleotide-bd"/>
</dbReference>
<dbReference type="PANTHER" id="PTHR30157:SF0">
    <property type="entry name" value="NADPH-DEPENDENT FERRIC-CHELATE REDUCTASE"/>
    <property type="match status" value="1"/>
</dbReference>
<dbReference type="CDD" id="cd06193">
    <property type="entry name" value="siderophore_interacting"/>
    <property type="match status" value="1"/>
</dbReference>
<evidence type="ECO:0000313" key="2">
    <source>
        <dbReference type="EMBL" id="MFC6080073.1"/>
    </source>
</evidence>
<dbReference type="InterPro" id="IPR017938">
    <property type="entry name" value="Riboflavin_synthase-like_b-brl"/>
</dbReference>
<name>A0ABW1NAX1_9ACTN</name>
<dbReference type="InterPro" id="IPR007037">
    <property type="entry name" value="SIP_rossman_dom"/>
</dbReference>
<proteinExistence type="predicted"/>
<dbReference type="InterPro" id="IPR013113">
    <property type="entry name" value="SIP_FAD-bd"/>
</dbReference>
<dbReference type="PANTHER" id="PTHR30157">
    <property type="entry name" value="FERRIC REDUCTASE, NADPH-DEPENDENT"/>
    <property type="match status" value="1"/>
</dbReference>
<dbReference type="Proteomes" id="UP001596137">
    <property type="component" value="Unassembled WGS sequence"/>
</dbReference>
<dbReference type="PROSITE" id="PS51384">
    <property type="entry name" value="FAD_FR"/>
    <property type="match status" value="1"/>
</dbReference>
<dbReference type="InterPro" id="IPR017927">
    <property type="entry name" value="FAD-bd_FR_type"/>
</dbReference>
<dbReference type="Pfam" id="PF04954">
    <property type="entry name" value="SIP"/>
    <property type="match status" value="1"/>
</dbReference>
<dbReference type="Gene3D" id="2.40.30.10">
    <property type="entry name" value="Translation factors"/>
    <property type="match status" value="1"/>
</dbReference>
<gene>
    <name evidence="2" type="ORF">ACFP1K_02810</name>
</gene>
<dbReference type="InterPro" id="IPR039374">
    <property type="entry name" value="SIP_fam"/>
</dbReference>